<dbReference type="GO" id="GO:0005840">
    <property type="term" value="C:ribosome"/>
    <property type="evidence" value="ECO:0007669"/>
    <property type="project" value="UniProtKB-KW"/>
</dbReference>
<dbReference type="Pfam" id="PF01158">
    <property type="entry name" value="Ribosomal_L36e"/>
    <property type="match status" value="1"/>
</dbReference>
<dbReference type="InterPro" id="IPR038097">
    <property type="entry name" value="Ribosomal_eL36_sf"/>
</dbReference>
<dbReference type="GO" id="GO:0003735">
    <property type="term" value="F:structural constituent of ribosome"/>
    <property type="evidence" value="ECO:0007669"/>
    <property type="project" value="InterPro"/>
</dbReference>
<dbReference type="GO" id="GO:0006412">
    <property type="term" value="P:translation"/>
    <property type="evidence" value="ECO:0007669"/>
    <property type="project" value="InterPro"/>
</dbReference>
<evidence type="ECO:0000256" key="1">
    <source>
        <dbReference type="ARBA" id="ARBA00006509"/>
    </source>
</evidence>
<dbReference type="PANTHER" id="PTHR10114">
    <property type="entry name" value="60S RIBOSOMAL PROTEIN L36"/>
    <property type="match status" value="1"/>
</dbReference>
<dbReference type="FunFam" id="1.10.10.1760:FF:000001">
    <property type="entry name" value="60S ribosomal protein L36"/>
    <property type="match status" value="1"/>
</dbReference>
<dbReference type="Gene3D" id="1.10.10.1760">
    <property type="entry name" value="60S ribosomal protein L36"/>
    <property type="match status" value="1"/>
</dbReference>
<dbReference type="InterPro" id="IPR000509">
    <property type="entry name" value="Ribosomal_eL36"/>
</dbReference>
<evidence type="ECO:0000313" key="5">
    <source>
        <dbReference type="EMBL" id="QLA09636.1"/>
    </source>
</evidence>
<dbReference type="PROSITE" id="PS01190">
    <property type="entry name" value="RIBOSOMAL_L36E"/>
    <property type="match status" value="1"/>
</dbReference>
<protein>
    <recommendedName>
        <fullName evidence="4">60S ribosomal protein L36</fullName>
    </recommendedName>
</protein>
<sequence length="106" mass="12386">MGKFGALPSAKLRRCSAVTPLPKPFRARDRIKKPKKKLRAVRDLVQEVVGFSPYERRMIELLKVGREKRALRFAKRRLGTHRQAKKKRDIMTEVLRKMRAAAHPKK</sequence>
<keyword evidence="2 4" id="KW-0689">Ribosomal protein</keyword>
<evidence type="ECO:0000256" key="4">
    <source>
        <dbReference type="RuleBase" id="RU000665"/>
    </source>
</evidence>
<comment type="similarity">
    <text evidence="1 4">Belongs to the eukaryotic ribosomal protein eL36 family.</text>
</comment>
<dbReference type="AlphaFoldDB" id="A0A7L5NWL4"/>
<evidence type="ECO:0000256" key="2">
    <source>
        <dbReference type="ARBA" id="ARBA00022980"/>
    </source>
</evidence>
<dbReference type="EMBL" id="MT583905">
    <property type="protein sequence ID" value="QLA09636.1"/>
    <property type="molecule type" value="mRNA"/>
</dbReference>
<evidence type="ECO:0000256" key="3">
    <source>
        <dbReference type="ARBA" id="ARBA00023274"/>
    </source>
</evidence>
<keyword evidence="3 4" id="KW-0687">Ribonucleoprotein</keyword>
<accession>A0A7L5NWL4</accession>
<proteinExistence type="evidence at transcript level"/>
<organism evidence="5">
    <name type="scientific">Euglena gracilis</name>
    <dbReference type="NCBI Taxonomy" id="3039"/>
    <lineage>
        <taxon>Eukaryota</taxon>
        <taxon>Discoba</taxon>
        <taxon>Euglenozoa</taxon>
        <taxon>Euglenida</taxon>
        <taxon>Spirocuta</taxon>
        <taxon>Euglenophyceae</taxon>
        <taxon>Euglenales</taxon>
        <taxon>Euglenaceae</taxon>
        <taxon>Euglena</taxon>
    </lineage>
</organism>
<reference evidence="5" key="1">
    <citation type="submission" date="2020-06" db="EMBL/GenBank/DDBJ databases">
        <title>Cryo-EM structure of the highly atypical cytoplasmic ribosome of Euglena gracilis.</title>
        <authorList>
            <person name="Matzov D."/>
            <person name="Taoka M."/>
            <person name="Nobe Y."/>
            <person name="Yamauchi Y."/>
            <person name="Halfon Y."/>
            <person name="Asis N."/>
            <person name="Zimermann E."/>
            <person name="Rozenberg H."/>
            <person name="Bashan A."/>
            <person name="Bushan S."/>
            <person name="Isobe T."/>
            <person name="Gray M.W."/>
            <person name="Yonath A."/>
            <person name="Shalev-Benami M."/>
        </authorList>
    </citation>
    <scope>NUCLEOTIDE SEQUENCE</scope>
    <source>
        <strain evidence="5">Z</strain>
    </source>
</reference>
<name>A0A7L5NWL4_EUGGR</name>
<dbReference type="GO" id="GO:1990904">
    <property type="term" value="C:ribonucleoprotein complex"/>
    <property type="evidence" value="ECO:0007669"/>
    <property type="project" value="UniProtKB-KW"/>
</dbReference>